<dbReference type="AlphaFoldDB" id="A0A6C0EZ21"/>
<dbReference type="GO" id="GO:0006511">
    <property type="term" value="P:ubiquitin-dependent protein catabolic process"/>
    <property type="evidence" value="ECO:0007669"/>
    <property type="project" value="TreeGrafter"/>
</dbReference>
<dbReference type="GO" id="GO:0008270">
    <property type="term" value="F:zinc ion binding"/>
    <property type="evidence" value="ECO:0007669"/>
    <property type="project" value="UniProtKB-KW"/>
</dbReference>
<dbReference type="PANTHER" id="PTHR13417">
    <property type="entry name" value="E3 UBIQUITIN-PROTEIN LIGASE RNF146"/>
    <property type="match status" value="1"/>
</dbReference>
<organism evidence="5">
    <name type="scientific">viral metagenome</name>
    <dbReference type="NCBI Taxonomy" id="1070528"/>
    <lineage>
        <taxon>unclassified sequences</taxon>
        <taxon>metagenomes</taxon>
        <taxon>organismal metagenomes</taxon>
    </lineage>
</organism>
<evidence type="ECO:0000313" key="5">
    <source>
        <dbReference type="EMBL" id="QHT32425.1"/>
    </source>
</evidence>
<dbReference type="InterPro" id="IPR018957">
    <property type="entry name" value="Znf_C3HC4_RING-type"/>
</dbReference>
<evidence type="ECO:0000256" key="3">
    <source>
        <dbReference type="ARBA" id="ARBA00022833"/>
    </source>
</evidence>
<proteinExistence type="predicted"/>
<keyword evidence="2" id="KW-0863">Zinc-finger</keyword>
<dbReference type="GO" id="GO:0016055">
    <property type="term" value="P:Wnt signaling pathway"/>
    <property type="evidence" value="ECO:0007669"/>
    <property type="project" value="InterPro"/>
</dbReference>
<dbReference type="InterPro" id="IPR033509">
    <property type="entry name" value="RNF146"/>
</dbReference>
<dbReference type="GO" id="GO:0072572">
    <property type="term" value="F:poly-ADP-D-ribose binding"/>
    <property type="evidence" value="ECO:0007669"/>
    <property type="project" value="InterPro"/>
</dbReference>
<keyword evidence="3" id="KW-0862">Zinc</keyword>
<protein>
    <recommendedName>
        <fullName evidence="4">RING-type domain-containing protein</fullName>
    </recommendedName>
</protein>
<dbReference type="Pfam" id="PF00097">
    <property type="entry name" value="zf-C3HC4"/>
    <property type="match status" value="1"/>
</dbReference>
<evidence type="ECO:0000256" key="2">
    <source>
        <dbReference type="ARBA" id="ARBA00022771"/>
    </source>
</evidence>
<evidence type="ECO:0000256" key="1">
    <source>
        <dbReference type="ARBA" id="ARBA00022723"/>
    </source>
</evidence>
<dbReference type="EMBL" id="MN738939">
    <property type="protein sequence ID" value="QHT32425.1"/>
    <property type="molecule type" value="Genomic_DNA"/>
</dbReference>
<dbReference type="SUPFAM" id="SSF57850">
    <property type="entry name" value="RING/U-box"/>
    <property type="match status" value="1"/>
</dbReference>
<dbReference type="InterPro" id="IPR013083">
    <property type="entry name" value="Znf_RING/FYVE/PHD"/>
</dbReference>
<name>A0A6C0EZ21_9ZZZZ</name>
<dbReference type="GO" id="GO:0061630">
    <property type="term" value="F:ubiquitin protein ligase activity"/>
    <property type="evidence" value="ECO:0007669"/>
    <property type="project" value="InterPro"/>
</dbReference>
<dbReference type="PROSITE" id="PS50089">
    <property type="entry name" value="ZF_RING_2"/>
    <property type="match status" value="1"/>
</dbReference>
<dbReference type="GO" id="GO:0005737">
    <property type="term" value="C:cytoplasm"/>
    <property type="evidence" value="ECO:0007669"/>
    <property type="project" value="TreeGrafter"/>
</dbReference>
<evidence type="ECO:0000259" key="4">
    <source>
        <dbReference type="PROSITE" id="PS50089"/>
    </source>
</evidence>
<feature type="domain" description="RING-type" evidence="4">
    <location>
        <begin position="16"/>
        <end position="54"/>
    </location>
</feature>
<reference evidence="5" key="1">
    <citation type="journal article" date="2020" name="Nature">
        <title>Giant virus diversity and host interactions through global metagenomics.</title>
        <authorList>
            <person name="Schulz F."/>
            <person name="Roux S."/>
            <person name="Paez-Espino D."/>
            <person name="Jungbluth S."/>
            <person name="Walsh D.A."/>
            <person name="Denef V.J."/>
            <person name="McMahon K.D."/>
            <person name="Konstantinidis K.T."/>
            <person name="Eloe-Fadrosh E.A."/>
            <person name="Kyrpides N.C."/>
            <person name="Woyke T."/>
        </authorList>
    </citation>
    <scope>NUCLEOTIDE SEQUENCE</scope>
    <source>
        <strain evidence="5">GVMAG-M-3300009159-65</strain>
    </source>
</reference>
<dbReference type="InterPro" id="IPR001841">
    <property type="entry name" value="Znf_RING"/>
</dbReference>
<sequence length="127" mass="14764">MDQTEQKEQNEKEDECPICLETMKGKTTLECNHTFCIKCTISHFRLKNNCPLCRAIVYEKKAKGVKEINKITDNVLNGKYRSRNNLNLYDYIVERIHMSPNVECVAYEILNEVKLSCLDVGMKVNDK</sequence>
<accession>A0A6C0EZ21</accession>
<dbReference type="PANTHER" id="PTHR13417:SF2">
    <property type="entry name" value="E3 UBIQUITIN-PROTEIN LIGASE RNF146"/>
    <property type="match status" value="1"/>
</dbReference>
<keyword evidence="1" id="KW-0479">Metal-binding</keyword>
<dbReference type="GO" id="GO:0005634">
    <property type="term" value="C:nucleus"/>
    <property type="evidence" value="ECO:0007669"/>
    <property type="project" value="TreeGrafter"/>
</dbReference>
<dbReference type="SMART" id="SM00184">
    <property type="entry name" value="RING"/>
    <property type="match status" value="1"/>
</dbReference>
<dbReference type="Gene3D" id="3.30.40.10">
    <property type="entry name" value="Zinc/RING finger domain, C3HC4 (zinc finger)"/>
    <property type="match status" value="1"/>
</dbReference>